<evidence type="ECO:0000313" key="1">
    <source>
        <dbReference type="EMBL" id="KAF2572587.1"/>
    </source>
</evidence>
<comment type="caution">
    <text evidence="1">The sequence shown here is derived from an EMBL/GenBank/DDBJ whole genome shotgun (WGS) entry which is preliminary data.</text>
</comment>
<accession>A0A8S9IUS6</accession>
<dbReference type="AlphaFoldDB" id="A0A8S9IUS6"/>
<proteinExistence type="predicted"/>
<name>A0A8S9IUS6_BRACR</name>
<sequence>MGKLGLRKRLVQGYPENSFSEAIHLLLIDSSLDMLRNRFLSSPQGQRWSSINARWVELCSLGFLDQLSPYSSNPSSIRMNSG</sequence>
<organism evidence="1">
    <name type="scientific">Brassica cretica</name>
    <name type="common">Mustard</name>
    <dbReference type="NCBI Taxonomy" id="69181"/>
    <lineage>
        <taxon>Eukaryota</taxon>
        <taxon>Viridiplantae</taxon>
        <taxon>Streptophyta</taxon>
        <taxon>Embryophyta</taxon>
        <taxon>Tracheophyta</taxon>
        <taxon>Spermatophyta</taxon>
        <taxon>Magnoliopsida</taxon>
        <taxon>eudicotyledons</taxon>
        <taxon>Gunneridae</taxon>
        <taxon>Pentapetalae</taxon>
        <taxon>rosids</taxon>
        <taxon>malvids</taxon>
        <taxon>Brassicales</taxon>
        <taxon>Brassicaceae</taxon>
        <taxon>Brassiceae</taxon>
        <taxon>Brassica</taxon>
    </lineage>
</organism>
<reference evidence="1" key="1">
    <citation type="submission" date="2019-12" db="EMBL/GenBank/DDBJ databases">
        <title>Genome sequencing and annotation of Brassica cretica.</title>
        <authorList>
            <person name="Studholme D.J."/>
            <person name="Sarris P.F."/>
        </authorList>
    </citation>
    <scope>NUCLEOTIDE SEQUENCE</scope>
    <source>
        <strain evidence="1">PFS-102/07</strain>
        <tissue evidence="1">Leaf</tissue>
    </source>
</reference>
<protein>
    <submittedName>
        <fullName evidence="1">Uncharacterized protein</fullName>
    </submittedName>
</protein>
<gene>
    <name evidence="1" type="ORF">F2Q70_00003598</name>
</gene>
<dbReference type="EMBL" id="QGKY02001015">
    <property type="protein sequence ID" value="KAF2572587.1"/>
    <property type="molecule type" value="Genomic_DNA"/>
</dbReference>